<evidence type="ECO:0000256" key="1">
    <source>
        <dbReference type="ARBA" id="ARBA00006315"/>
    </source>
</evidence>
<accession>A0A497ETU5</accession>
<gene>
    <name evidence="3" type="ORF">DRJ31_00625</name>
</gene>
<dbReference type="CDD" id="cd07361">
    <property type="entry name" value="MEMO_like"/>
    <property type="match status" value="1"/>
</dbReference>
<dbReference type="EMBL" id="QMQV01000003">
    <property type="protein sequence ID" value="RLE50566.1"/>
    <property type="molecule type" value="Genomic_DNA"/>
</dbReference>
<dbReference type="NCBIfam" id="TIGR04336">
    <property type="entry name" value="AmmeMemoSam_B"/>
    <property type="match status" value="1"/>
</dbReference>
<dbReference type="Pfam" id="PF01875">
    <property type="entry name" value="Memo"/>
    <property type="match status" value="1"/>
</dbReference>
<dbReference type="Proteomes" id="UP000278475">
    <property type="component" value="Unassembled WGS sequence"/>
</dbReference>
<comment type="similarity">
    <text evidence="1 2">Belongs to the MEMO1 family.</text>
</comment>
<protein>
    <recommendedName>
        <fullName evidence="2">MEMO1 family protein DRJ31_00625</fullName>
    </recommendedName>
</protein>
<name>A0A497ETU5_9CREN</name>
<sequence length="282" mass="30912">MKVRRPSVAGSFYKGDRDSLIRQIEWCFQHKLGPGSLPRVNESGERRIIALVCPHAGYMYSGPTAAHSYYRLASDGIPELVVLIGPNHTGIGAMVSISDAEYWRTPLGDIPVDREFSSNLAKKCGIAEVDGDAHLYEHSLEVQLPFLQYLYGSRFKIVAITMMLQDLATCRDLGYSLAELLADKNAVIIASTDFTHYEPYDIAREKDNTAIKAILSMDAQELLHVVKRNNISMCGPGPVATALIASKALNAKNAELLSYSTSGDITELKEEVVGYGSIAITK</sequence>
<organism evidence="3 4">
    <name type="scientific">Thermoproteota archaeon</name>
    <dbReference type="NCBI Taxonomy" id="2056631"/>
    <lineage>
        <taxon>Archaea</taxon>
        <taxon>Thermoproteota</taxon>
    </lineage>
</organism>
<reference evidence="3 4" key="1">
    <citation type="submission" date="2018-06" db="EMBL/GenBank/DDBJ databases">
        <title>Extensive metabolic versatility and redundancy in microbially diverse, dynamic hydrothermal sediments.</title>
        <authorList>
            <person name="Dombrowski N."/>
            <person name="Teske A."/>
            <person name="Baker B.J."/>
        </authorList>
    </citation>
    <scope>NUCLEOTIDE SEQUENCE [LARGE SCALE GENOMIC DNA]</scope>
    <source>
        <strain evidence="3">B66_G16</strain>
    </source>
</reference>
<dbReference type="PANTHER" id="PTHR11060:SF0">
    <property type="entry name" value="PROTEIN MEMO1"/>
    <property type="match status" value="1"/>
</dbReference>
<evidence type="ECO:0000313" key="3">
    <source>
        <dbReference type="EMBL" id="RLE50566.1"/>
    </source>
</evidence>
<proteinExistence type="inferred from homology"/>
<dbReference type="PANTHER" id="PTHR11060">
    <property type="entry name" value="PROTEIN MEMO1"/>
    <property type="match status" value="1"/>
</dbReference>
<dbReference type="Gene3D" id="3.40.830.10">
    <property type="entry name" value="LigB-like"/>
    <property type="match status" value="1"/>
</dbReference>
<evidence type="ECO:0000256" key="2">
    <source>
        <dbReference type="HAMAP-Rule" id="MF_00055"/>
    </source>
</evidence>
<comment type="caution">
    <text evidence="3">The sequence shown here is derived from an EMBL/GenBank/DDBJ whole genome shotgun (WGS) entry which is preliminary data.</text>
</comment>
<dbReference type="InterPro" id="IPR002737">
    <property type="entry name" value="MEMO1_fam"/>
</dbReference>
<dbReference type="AlphaFoldDB" id="A0A497ETU5"/>
<evidence type="ECO:0000313" key="4">
    <source>
        <dbReference type="Proteomes" id="UP000278475"/>
    </source>
</evidence>
<dbReference type="HAMAP" id="MF_00055">
    <property type="entry name" value="MEMO1"/>
    <property type="match status" value="1"/>
</dbReference>
<dbReference type="SUPFAM" id="SSF53213">
    <property type="entry name" value="LigB-like"/>
    <property type="match status" value="1"/>
</dbReference>
<dbReference type="NCBIfam" id="NF001987">
    <property type="entry name" value="PRK00782.1"/>
    <property type="match status" value="1"/>
</dbReference>